<name>A0A2S4N5J9_9FLAO</name>
<feature type="signal peptide" evidence="1">
    <location>
        <begin position="1"/>
        <end position="19"/>
    </location>
</feature>
<reference evidence="2 3" key="1">
    <citation type="submission" date="2018-01" db="EMBL/GenBank/DDBJ databases">
        <title>Genomic Encyclopedia of Type Strains, Phase I: the one thousand microbial genomes (KMG-I) project.</title>
        <authorList>
            <person name="Goeker M."/>
        </authorList>
    </citation>
    <scope>NUCLEOTIDE SEQUENCE [LARGE SCALE GENOMIC DNA]</scope>
    <source>
        <strain evidence="2 3">DSM 17960</strain>
    </source>
</reference>
<dbReference type="EMBL" id="PQNY01000017">
    <property type="protein sequence ID" value="POS00946.1"/>
    <property type="molecule type" value="Genomic_DNA"/>
</dbReference>
<evidence type="ECO:0000256" key="1">
    <source>
        <dbReference type="SAM" id="SignalP"/>
    </source>
</evidence>
<gene>
    <name evidence="2" type="ORF">Q361_11750</name>
</gene>
<keyword evidence="3" id="KW-1185">Reference proteome</keyword>
<dbReference type="Proteomes" id="UP000237056">
    <property type="component" value="Unassembled WGS sequence"/>
</dbReference>
<dbReference type="RefSeq" id="WP_103726902.1">
    <property type="nucleotide sequence ID" value="NZ_PQNY01000017.1"/>
</dbReference>
<keyword evidence="1" id="KW-0732">Signal</keyword>
<proteinExistence type="predicted"/>
<sequence>MKKLLVILSVIILSSCSKDDCNCSTTTPTTPINDNIYENHSKFTFAKNTPHIWSYSGTKTGLSYLITNTSAENPNMEYEIKYTIDNPAIQTINVLDSAYALTPISVNTWNSVTSQLVNVSENKKRLSLMVPTSSTFTINVFIMDKNGYQRKLATYNGN</sequence>
<feature type="chain" id="PRO_5015478030" evidence="1">
    <location>
        <begin position="20"/>
        <end position="158"/>
    </location>
</feature>
<protein>
    <submittedName>
        <fullName evidence="2">Uncharacterized protein</fullName>
    </submittedName>
</protein>
<accession>A0A2S4N5J9</accession>
<evidence type="ECO:0000313" key="2">
    <source>
        <dbReference type="EMBL" id="POS00946.1"/>
    </source>
</evidence>
<organism evidence="2 3">
    <name type="scientific">Flavobacterium croceum DSM 17960</name>
    <dbReference type="NCBI Taxonomy" id="1121886"/>
    <lineage>
        <taxon>Bacteria</taxon>
        <taxon>Pseudomonadati</taxon>
        <taxon>Bacteroidota</taxon>
        <taxon>Flavobacteriia</taxon>
        <taxon>Flavobacteriales</taxon>
        <taxon>Flavobacteriaceae</taxon>
        <taxon>Flavobacterium</taxon>
    </lineage>
</organism>
<dbReference type="PROSITE" id="PS51257">
    <property type="entry name" value="PROKAR_LIPOPROTEIN"/>
    <property type="match status" value="1"/>
</dbReference>
<evidence type="ECO:0000313" key="3">
    <source>
        <dbReference type="Proteomes" id="UP000237056"/>
    </source>
</evidence>
<comment type="caution">
    <text evidence="2">The sequence shown here is derived from an EMBL/GenBank/DDBJ whole genome shotgun (WGS) entry which is preliminary data.</text>
</comment>
<dbReference type="AlphaFoldDB" id="A0A2S4N5J9"/>